<dbReference type="Gene3D" id="3.40.50.150">
    <property type="entry name" value="Vaccinia Virus protein VP39"/>
    <property type="match status" value="1"/>
</dbReference>
<dbReference type="RefSeq" id="WP_205114647.1">
    <property type="nucleotide sequence ID" value="NZ_JAFBCM010000001.1"/>
</dbReference>
<dbReference type="GO" id="GO:0032259">
    <property type="term" value="P:methylation"/>
    <property type="evidence" value="ECO:0007669"/>
    <property type="project" value="UniProtKB-KW"/>
</dbReference>
<evidence type="ECO:0000313" key="3">
    <source>
        <dbReference type="EMBL" id="MFC3765464.1"/>
    </source>
</evidence>
<evidence type="ECO:0000259" key="2">
    <source>
        <dbReference type="Pfam" id="PF08241"/>
    </source>
</evidence>
<dbReference type="CDD" id="cd02440">
    <property type="entry name" value="AdoMet_MTases"/>
    <property type="match status" value="1"/>
</dbReference>
<reference evidence="4" key="1">
    <citation type="journal article" date="2019" name="Int. J. Syst. Evol. Microbiol.">
        <title>The Global Catalogue of Microorganisms (GCM) 10K type strain sequencing project: providing services to taxonomists for standard genome sequencing and annotation.</title>
        <authorList>
            <consortium name="The Broad Institute Genomics Platform"/>
            <consortium name="The Broad Institute Genome Sequencing Center for Infectious Disease"/>
            <person name="Wu L."/>
            <person name="Ma J."/>
        </authorList>
    </citation>
    <scope>NUCLEOTIDE SEQUENCE [LARGE SCALE GENOMIC DNA]</scope>
    <source>
        <strain evidence="4">CGMCC 4.7241</strain>
    </source>
</reference>
<evidence type="ECO:0000313" key="4">
    <source>
        <dbReference type="Proteomes" id="UP001595699"/>
    </source>
</evidence>
<dbReference type="InterPro" id="IPR050447">
    <property type="entry name" value="Erg6_SMT_methyltransf"/>
</dbReference>
<feature type="domain" description="Methyltransferase type 11" evidence="2">
    <location>
        <begin position="45"/>
        <end position="142"/>
    </location>
</feature>
<protein>
    <submittedName>
        <fullName evidence="3">Class I SAM-dependent methyltransferase</fullName>
        <ecNumber evidence="3">2.1.1.-</ecNumber>
    </submittedName>
</protein>
<dbReference type="EC" id="2.1.1.-" evidence="3"/>
<dbReference type="Proteomes" id="UP001595699">
    <property type="component" value="Unassembled WGS sequence"/>
</dbReference>
<dbReference type="SUPFAM" id="SSF53335">
    <property type="entry name" value="S-adenosyl-L-methionine-dependent methyltransferases"/>
    <property type="match status" value="1"/>
</dbReference>
<proteinExistence type="predicted"/>
<dbReference type="InterPro" id="IPR029063">
    <property type="entry name" value="SAM-dependent_MTases_sf"/>
</dbReference>
<dbReference type="Pfam" id="PF08241">
    <property type="entry name" value="Methyltransf_11"/>
    <property type="match status" value="1"/>
</dbReference>
<dbReference type="InterPro" id="IPR013216">
    <property type="entry name" value="Methyltransf_11"/>
</dbReference>
<sequence length="233" mass="25377">MAQLTAEAYGRDFPAEVDPYSSCTWWTLGQYVAWLRLGPESTLADLGCGRGGVGLWLARAFSCSLVGVDISPVGVEISSRRAADFVPAGLARFQVGSFADTGLPDECADGAVSMDALPFAPDRAAAFAEVRRILRPGGRFAFTCAEDTITAERPNAIESWEPLLVEAGLTQVARVPVEGWLEQWLRLFEVWLAHQDDLRAALGDSAELMIREARDGNRLRRRTPVLLVAEKPA</sequence>
<gene>
    <name evidence="3" type="ORF">ACFOUW_31850</name>
</gene>
<dbReference type="GO" id="GO:0008168">
    <property type="term" value="F:methyltransferase activity"/>
    <property type="evidence" value="ECO:0007669"/>
    <property type="project" value="UniProtKB-KW"/>
</dbReference>
<dbReference type="EMBL" id="JBHRZH010000038">
    <property type="protein sequence ID" value="MFC3765464.1"/>
    <property type="molecule type" value="Genomic_DNA"/>
</dbReference>
<dbReference type="PANTHER" id="PTHR44068">
    <property type="entry name" value="ZGC:194242"/>
    <property type="match status" value="1"/>
</dbReference>
<keyword evidence="1 3" id="KW-0808">Transferase</keyword>
<name>A0ABV7YMM5_9ACTN</name>
<organism evidence="3 4">
    <name type="scientific">Tenggerimyces flavus</name>
    <dbReference type="NCBI Taxonomy" id="1708749"/>
    <lineage>
        <taxon>Bacteria</taxon>
        <taxon>Bacillati</taxon>
        <taxon>Actinomycetota</taxon>
        <taxon>Actinomycetes</taxon>
        <taxon>Propionibacteriales</taxon>
        <taxon>Nocardioidaceae</taxon>
        <taxon>Tenggerimyces</taxon>
    </lineage>
</organism>
<keyword evidence="3" id="KW-0489">Methyltransferase</keyword>
<keyword evidence="4" id="KW-1185">Reference proteome</keyword>
<evidence type="ECO:0000256" key="1">
    <source>
        <dbReference type="ARBA" id="ARBA00022679"/>
    </source>
</evidence>
<dbReference type="PANTHER" id="PTHR44068:SF11">
    <property type="entry name" value="GERANYL DIPHOSPHATE 2-C-METHYLTRANSFERASE"/>
    <property type="match status" value="1"/>
</dbReference>
<accession>A0ABV7YMM5</accession>
<comment type="caution">
    <text evidence="3">The sequence shown here is derived from an EMBL/GenBank/DDBJ whole genome shotgun (WGS) entry which is preliminary data.</text>
</comment>